<keyword evidence="2" id="KW-0813">Transport</keyword>
<dbReference type="Proteomes" id="UP001549257">
    <property type="component" value="Unassembled WGS sequence"/>
</dbReference>
<dbReference type="InterPro" id="IPR003439">
    <property type="entry name" value="ABC_transporter-like_ATP-bd"/>
</dbReference>
<dbReference type="Gene3D" id="3.40.50.300">
    <property type="entry name" value="P-loop containing nucleotide triphosphate hydrolases"/>
    <property type="match status" value="1"/>
</dbReference>
<dbReference type="PROSITE" id="PS50893">
    <property type="entry name" value="ABC_TRANSPORTER_2"/>
    <property type="match status" value="1"/>
</dbReference>
<accession>A0ABV2QR32</accession>
<dbReference type="PANTHER" id="PTHR46743">
    <property type="entry name" value="TEICHOIC ACIDS EXPORT ATP-BINDING PROTEIN TAGH"/>
    <property type="match status" value="1"/>
</dbReference>
<dbReference type="InterPro" id="IPR050683">
    <property type="entry name" value="Bact_Polysacc_Export_ATP-bd"/>
</dbReference>
<evidence type="ECO:0000256" key="1">
    <source>
        <dbReference type="ARBA" id="ARBA00005417"/>
    </source>
</evidence>
<dbReference type="CDD" id="cd03220">
    <property type="entry name" value="ABC_KpsT_Wzt"/>
    <property type="match status" value="1"/>
</dbReference>
<comment type="caution">
    <text evidence="6">The sequence shown here is derived from an EMBL/GenBank/DDBJ whole genome shotgun (WGS) entry which is preliminary data.</text>
</comment>
<dbReference type="InterPro" id="IPR003593">
    <property type="entry name" value="AAA+_ATPase"/>
</dbReference>
<keyword evidence="3" id="KW-0547">Nucleotide-binding</keyword>
<dbReference type="InterPro" id="IPR027417">
    <property type="entry name" value="P-loop_NTPase"/>
</dbReference>
<feature type="domain" description="ABC transporter" evidence="5">
    <location>
        <begin position="36"/>
        <end position="255"/>
    </location>
</feature>
<dbReference type="PANTHER" id="PTHR46743:SF2">
    <property type="entry name" value="TEICHOIC ACIDS EXPORT ATP-BINDING PROTEIN TAGH"/>
    <property type="match status" value="1"/>
</dbReference>
<gene>
    <name evidence="6" type="ORF">ABIE21_003050</name>
</gene>
<evidence type="ECO:0000256" key="2">
    <source>
        <dbReference type="ARBA" id="ARBA00022448"/>
    </source>
</evidence>
<comment type="similarity">
    <text evidence="1">Belongs to the ABC transporter superfamily.</text>
</comment>
<evidence type="ECO:0000259" key="5">
    <source>
        <dbReference type="PROSITE" id="PS50893"/>
    </source>
</evidence>
<sequence>MNITETAVNTEAIISVRDASKRFVLHKDKSIKDRILYFRSREKSRSDFWALRNISLEVEQGQTLGLIGHNGSGKSTLLKLIGGIIDPTSGAVLRRGRVAALLELGAGFHPDLSGRANVYINAAILGLSTAETDLVFDDIVEFSGIGEFIETQVKFYSSGMYVRLAFAVAVHSDPDLLLVDEVLAVGDEPFQQKCMNKIREFQREGRTIVLVSHSAEQVADVCTRAVVLDAGEIVHDGDVGEGIRVLREGYERDRVAAAAKERASADAAEQLAGAVDILAVDVTTADGKAAGAEPIAPGSSLTFTIRARVNSPVDWITGFTLQSMLGQTIYYLNTKGLELETPTAPGDYAISFTLPDVNFGRERLIISAGAETGDGVTIAQLQNAGHLDFAPDPTGGGVVQFAATGAINSVERVS</sequence>
<dbReference type="EMBL" id="JBEPSJ010000004">
    <property type="protein sequence ID" value="MET4583524.1"/>
    <property type="molecule type" value="Genomic_DNA"/>
</dbReference>
<dbReference type="SMART" id="SM00382">
    <property type="entry name" value="AAA"/>
    <property type="match status" value="1"/>
</dbReference>
<keyword evidence="7" id="KW-1185">Reference proteome</keyword>
<evidence type="ECO:0000256" key="4">
    <source>
        <dbReference type="ARBA" id="ARBA00022840"/>
    </source>
</evidence>
<evidence type="ECO:0000313" key="7">
    <source>
        <dbReference type="Proteomes" id="UP001549257"/>
    </source>
</evidence>
<dbReference type="RefSeq" id="WP_354025694.1">
    <property type="nucleotide sequence ID" value="NZ_JBEPSJ010000004.1"/>
</dbReference>
<reference evidence="6 7" key="1">
    <citation type="submission" date="2024-06" db="EMBL/GenBank/DDBJ databases">
        <title>Sorghum-associated microbial communities from plants grown in Nebraska, USA.</title>
        <authorList>
            <person name="Schachtman D."/>
        </authorList>
    </citation>
    <scope>NUCLEOTIDE SEQUENCE [LARGE SCALE GENOMIC DNA]</scope>
    <source>
        <strain evidence="6 7">2857</strain>
    </source>
</reference>
<dbReference type="Pfam" id="PF00005">
    <property type="entry name" value="ABC_tran"/>
    <property type="match status" value="1"/>
</dbReference>
<dbReference type="GO" id="GO:0005524">
    <property type="term" value="F:ATP binding"/>
    <property type="evidence" value="ECO:0007669"/>
    <property type="project" value="UniProtKB-KW"/>
</dbReference>
<evidence type="ECO:0000256" key="3">
    <source>
        <dbReference type="ARBA" id="ARBA00022741"/>
    </source>
</evidence>
<name>A0ABV2QR32_9MICO</name>
<evidence type="ECO:0000313" key="6">
    <source>
        <dbReference type="EMBL" id="MET4583524.1"/>
    </source>
</evidence>
<dbReference type="InterPro" id="IPR015860">
    <property type="entry name" value="ABC_transpr_TagH-like"/>
</dbReference>
<dbReference type="SUPFAM" id="SSF52540">
    <property type="entry name" value="P-loop containing nucleoside triphosphate hydrolases"/>
    <property type="match status" value="1"/>
</dbReference>
<protein>
    <submittedName>
        <fullName evidence="6">ABC-2 type transport system ATP-binding protein</fullName>
    </submittedName>
</protein>
<keyword evidence="4 6" id="KW-0067">ATP-binding</keyword>
<organism evidence="6 7">
    <name type="scientific">Conyzicola nivalis</name>
    <dbReference type="NCBI Taxonomy" id="1477021"/>
    <lineage>
        <taxon>Bacteria</taxon>
        <taxon>Bacillati</taxon>
        <taxon>Actinomycetota</taxon>
        <taxon>Actinomycetes</taxon>
        <taxon>Micrococcales</taxon>
        <taxon>Microbacteriaceae</taxon>
        <taxon>Conyzicola</taxon>
    </lineage>
</organism>
<proteinExistence type="inferred from homology"/>
<dbReference type="Gene3D" id="2.70.50.60">
    <property type="entry name" value="abc- transporter (atp binding component) like domain"/>
    <property type="match status" value="1"/>
</dbReference>